<dbReference type="RefSeq" id="WP_322345596.1">
    <property type="nucleotide sequence ID" value="NZ_CP129968.2"/>
</dbReference>
<accession>A0AA49GEP6</accession>
<gene>
    <name evidence="1" type="ORF">QYS47_00795</name>
</gene>
<reference evidence="1" key="1">
    <citation type="submission" date="2023-08" db="EMBL/GenBank/DDBJ databases">
        <title>Comparative genomics and taxonomic characterization of three novel marine species of genus Marivirga.</title>
        <authorList>
            <person name="Muhammad N."/>
            <person name="Kim S.-G."/>
        </authorList>
    </citation>
    <scope>NUCLEOTIDE SEQUENCE</scope>
    <source>
        <strain evidence="1">BKB1-2</strain>
    </source>
</reference>
<proteinExistence type="predicted"/>
<dbReference type="SUPFAM" id="SSF48452">
    <property type="entry name" value="TPR-like"/>
    <property type="match status" value="1"/>
</dbReference>
<evidence type="ECO:0000313" key="1">
    <source>
        <dbReference type="EMBL" id="WKK80980.2"/>
    </source>
</evidence>
<dbReference type="EMBL" id="CP129968">
    <property type="protein sequence ID" value="WKK80980.2"/>
    <property type="molecule type" value="Genomic_DNA"/>
</dbReference>
<dbReference type="Gene3D" id="1.25.40.10">
    <property type="entry name" value="Tetratricopeptide repeat domain"/>
    <property type="match status" value="1"/>
</dbReference>
<dbReference type="Proteomes" id="UP001232019">
    <property type="component" value="Chromosome"/>
</dbReference>
<organism evidence="1">
    <name type="scientific">Marivirga arenosa</name>
    <dbReference type="NCBI Taxonomy" id="3059076"/>
    <lineage>
        <taxon>Bacteria</taxon>
        <taxon>Pseudomonadati</taxon>
        <taxon>Bacteroidota</taxon>
        <taxon>Cytophagia</taxon>
        <taxon>Cytophagales</taxon>
        <taxon>Marivirgaceae</taxon>
        <taxon>Marivirga</taxon>
    </lineage>
</organism>
<sequence>MRYLFIFIFTLSLFLKVNLVYSQNQSESLNFYYENAQKAMNSGDYEEANIQFRKILKLGVKLPSEMPYLFAKTLYEVGQYQNSQSFLEKYFEIMGKAGTYYENAEQLKELLKLQLNKSLSCQYCDLSGYRLEECSTCNREKQLLKKCDYCAAKGKVGCTACSGDGVLIQLGAMGNRSYKTCYQCKGKGINICPVCEGEKELYTYCPNCLGSGHTSTSILCNHTEVN</sequence>
<name>A0AA49GEP6_9BACT</name>
<dbReference type="InterPro" id="IPR011990">
    <property type="entry name" value="TPR-like_helical_dom_sf"/>
</dbReference>
<dbReference type="AlphaFoldDB" id="A0AA49GEP6"/>
<dbReference type="KEGG" id="marp:QYS47_00795"/>
<protein>
    <submittedName>
        <fullName evidence="1">Molecular chaperone DnaJ</fullName>
    </submittedName>
</protein>